<protein>
    <submittedName>
        <fullName evidence="2">Uncharacterized protein</fullName>
    </submittedName>
</protein>
<feature type="region of interest" description="Disordered" evidence="1">
    <location>
        <begin position="549"/>
        <end position="597"/>
    </location>
</feature>
<dbReference type="AlphaFoldDB" id="A0A4Z1EAU4"/>
<gene>
    <name evidence="2" type="ORF">BTUL_0253g00140</name>
</gene>
<accession>A0A4Z1EAU4</accession>
<feature type="compositionally biased region" description="Acidic residues" evidence="1">
    <location>
        <begin position="175"/>
        <end position="187"/>
    </location>
</feature>
<dbReference type="EMBL" id="PQXH01000253">
    <property type="protein sequence ID" value="TGO07698.1"/>
    <property type="molecule type" value="Genomic_DNA"/>
</dbReference>
<feature type="compositionally biased region" description="Polar residues" evidence="1">
    <location>
        <begin position="576"/>
        <end position="597"/>
    </location>
</feature>
<comment type="caution">
    <text evidence="2">The sequence shown here is derived from an EMBL/GenBank/DDBJ whole genome shotgun (WGS) entry which is preliminary data.</text>
</comment>
<evidence type="ECO:0000256" key="1">
    <source>
        <dbReference type="SAM" id="MobiDB-lite"/>
    </source>
</evidence>
<evidence type="ECO:0000313" key="2">
    <source>
        <dbReference type="EMBL" id="TGO07698.1"/>
    </source>
</evidence>
<evidence type="ECO:0000313" key="3">
    <source>
        <dbReference type="Proteomes" id="UP000297777"/>
    </source>
</evidence>
<feature type="compositionally biased region" description="Polar residues" evidence="1">
    <location>
        <begin position="554"/>
        <end position="564"/>
    </location>
</feature>
<reference evidence="2 3" key="1">
    <citation type="submission" date="2017-12" db="EMBL/GenBank/DDBJ databases">
        <title>Comparative genomics of Botrytis spp.</title>
        <authorList>
            <person name="Valero-Jimenez C.A."/>
            <person name="Tapia P."/>
            <person name="Veloso J."/>
            <person name="Silva-Moreno E."/>
            <person name="Staats M."/>
            <person name="Valdes J.H."/>
            <person name="Van Kan J.A.L."/>
        </authorList>
    </citation>
    <scope>NUCLEOTIDE SEQUENCE [LARGE SCALE GENOMIC DNA]</scope>
    <source>
        <strain evidence="2 3">Bt9001</strain>
    </source>
</reference>
<organism evidence="2 3">
    <name type="scientific">Botrytis tulipae</name>
    <dbReference type="NCBI Taxonomy" id="87230"/>
    <lineage>
        <taxon>Eukaryota</taxon>
        <taxon>Fungi</taxon>
        <taxon>Dikarya</taxon>
        <taxon>Ascomycota</taxon>
        <taxon>Pezizomycotina</taxon>
        <taxon>Leotiomycetes</taxon>
        <taxon>Helotiales</taxon>
        <taxon>Sclerotiniaceae</taxon>
        <taxon>Botrytis</taxon>
    </lineage>
</organism>
<dbReference type="OrthoDB" id="3513842at2759"/>
<sequence>MKQQEESLERSLRCHVSLTTITYVHLFVQSGPHSAAVQITINPFSLENYPKQTFFHSKYRYGLCCGKAPQDTVATTVKERVQKVYDAFYLPGYWDFSDDQYVTADHFNTSNESCLHATNSMLCEYIQSAHIIVPISEGLVSNPAAYGASEPSLVSDCSLRSNQANRTRSHRTCTDEDPLPANDDYDANDAQLTQSTTQGNSEHDKSQIKILAEAAAVKVQRGLKNIKNGDEDTDVLPQMPYDQRDLYDKAKHLGELLWVQASQIKTAATRAKWSRRFLASCFSMICKDLRADSQPIIDLKRKDWLVAAEIINSIVNRLLKIWGWKAFLLYPALECYYFVRWTRLEKKKRRDAVSALVEILRNEVPTVACPQVLLDPAFFIGYALNTDSDSGKQFYTGADRELENERTYSAFPSRKRKAGAESESTFSTPYQIKKLATGAFLSGSDHRCEETSVSNPEDHQFPQDVVPSLPGPHLPIPSCEPTVDANPIGSNNNSISIDALLNPVDLTQGQQLSPVANSWFTIGGETGLNNDEQNTASENARVYSSKIQNRGLDCQSQTEANSPPNKRRRINEFSSHDSFVPQSPNQTPGDANSSVASQTCCAHQPIDAIEENNIGGIQAMKEQREIELIFDNALIEKLDSKLEGVFHNPLIARYQNYLERSRQSVILMVPNDAKQNCTFSITIDRVIGYEIIKYLGLQHKSSQERLEQYSNMPKEKLPLLGNYLHQGIIRTQKFKSELGPRCTCIHAFATAGVNDITFSMMFDRDWGYSLRDMFGMQKMEIKF</sequence>
<feature type="region of interest" description="Disordered" evidence="1">
    <location>
        <begin position="160"/>
        <end position="187"/>
    </location>
</feature>
<name>A0A4Z1EAU4_9HELO</name>
<proteinExistence type="predicted"/>
<keyword evidence="3" id="KW-1185">Reference proteome</keyword>
<dbReference type="Proteomes" id="UP000297777">
    <property type="component" value="Unassembled WGS sequence"/>
</dbReference>